<reference evidence="3" key="1">
    <citation type="submission" date="2022-11" db="UniProtKB">
        <authorList>
            <consortium name="WormBaseParasite"/>
        </authorList>
    </citation>
    <scope>IDENTIFICATION</scope>
</reference>
<feature type="region of interest" description="Disordered" evidence="1">
    <location>
        <begin position="1"/>
        <end position="146"/>
    </location>
</feature>
<accession>A0A914XHF9</accession>
<protein>
    <submittedName>
        <fullName evidence="3">Uncharacterized protein</fullName>
    </submittedName>
</protein>
<keyword evidence="2" id="KW-1185">Reference proteome</keyword>
<feature type="compositionally biased region" description="Basic and acidic residues" evidence="1">
    <location>
        <begin position="87"/>
        <end position="101"/>
    </location>
</feature>
<feature type="compositionally biased region" description="Low complexity" evidence="1">
    <location>
        <begin position="102"/>
        <end position="112"/>
    </location>
</feature>
<sequence length="585" mass="64047">MPRPDEGLDASLMPDIPTTPPTGELSASESDSPHTPRRSHLAYRDRSSSPGPSRERSAADASSGGRAPSRGSRRASPLSSRKHRPVKERLAKRPRHSDERSSPPSRSTSQRCRSPRSSKQRRHAQPCRPRDAGNDPSHLPIASTPCARSNVKLRSVVPRVTASPRRSPPTSQVWTTSPTLLQARAATVDVRQAASESFIPALDVGPLKFLRELHWSGPPLLFPFDATCVIVGRNPSPFDLHSQCFGRGHESCNAVLLCALKQDSPEDVRRLPFRSLEAARHALALLRRNRSDLVRPVLQCDPSVIPQVLAELSPPLAAEELSDIAYAATLLYRNCLVLRAALLSTGLSPIVCVLPHVGIGIPPPQLLGRGLVTQPNLLGKGLETIRATLFYPQRPQLQCAPLIFVGDEQAGLLDCHGPPCADCAVRCFPGIAADAFASLFAQQYFVSSVAVVVISVGLAELAQRSQELVGRYQEVLAQCSPWPHIRFVVVPPLSNHVAYETHVELSRVLHTLCRQHKVTFADVLPSFQRGSSFQPLYFSDGRLNVLGVDLVLAYLRERRLLPIPSMDGRRDEQRFSAFFAASSSF</sequence>
<feature type="compositionally biased region" description="Basic residues" evidence="1">
    <location>
        <begin position="113"/>
        <end position="125"/>
    </location>
</feature>
<evidence type="ECO:0000313" key="3">
    <source>
        <dbReference type="WBParaSite" id="PSAMB.scaffold8649size5975.g31616.t1"/>
    </source>
</evidence>
<name>A0A914XHF9_9BILA</name>
<dbReference type="Proteomes" id="UP000887566">
    <property type="component" value="Unplaced"/>
</dbReference>
<evidence type="ECO:0000256" key="1">
    <source>
        <dbReference type="SAM" id="MobiDB-lite"/>
    </source>
</evidence>
<dbReference type="WBParaSite" id="PSAMB.scaffold8649size5975.g31616.t1">
    <property type="protein sequence ID" value="PSAMB.scaffold8649size5975.g31616.t1"/>
    <property type="gene ID" value="PSAMB.scaffold8649size5975.g31616"/>
</dbReference>
<organism evidence="2 3">
    <name type="scientific">Plectus sambesii</name>
    <dbReference type="NCBI Taxonomy" id="2011161"/>
    <lineage>
        <taxon>Eukaryota</taxon>
        <taxon>Metazoa</taxon>
        <taxon>Ecdysozoa</taxon>
        <taxon>Nematoda</taxon>
        <taxon>Chromadorea</taxon>
        <taxon>Plectida</taxon>
        <taxon>Plectina</taxon>
        <taxon>Plectoidea</taxon>
        <taxon>Plectidae</taxon>
        <taxon>Plectus</taxon>
    </lineage>
</organism>
<feature type="compositionally biased region" description="Basic and acidic residues" evidence="1">
    <location>
        <begin position="42"/>
        <end position="58"/>
    </location>
</feature>
<dbReference type="AlphaFoldDB" id="A0A914XHF9"/>
<evidence type="ECO:0000313" key="2">
    <source>
        <dbReference type="Proteomes" id="UP000887566"/>
    </source>
</evidence>
<proteinExistence type="predicted"/>
<feature type="compositionally biased region" description="Low complexity" evidence="1">
    <location>
        <begin position="59"/>
        <end position="79"/>
    </location>
</feature>